<dbReference type="EMBL" id="FNQN01000005">
    <property type="protein sequence ID" value="SEA39372.1"/>
    <property type="molecule type" value="Genomic_DNA"/>
</dbReference>
<dbReference type="OrthoDB" id="13061at2"/>
<dbReference type="RefSeq" id="WP_092347551.1">
    <property type="nucleotide sequence ID" value="NZ_FNQN01000005.1"/>
</dbReference>
<dbReference type="InterPro" id="IPR036411">
    <property type="entry name" value="TorD-like_sf"/>
</dbReference>
<dbReference type="Gene3D" id="1.10.3480.10">
    <property type="entry name" value="TorD-like"/>
    <property type="match status" value="1"/>
</dbReference>
<gene>
    <name evidence="2" type="ORF">SAMN05660420_01980</name>
</gene>
<dbReference type="PANTHER" id="PTHR34227">
    <property type="entry name" value="CHAPERONE PROTEIN YCDY"/>
    <property type="match status" value="1"/>
</dbReference>
<evidence type="ECO:0000313" key="3">
    <source>
        <dbReference type="Proteomes" id="UP000199409"/>
    </source>
</evidence>
<dbReference type="InterPro" id="IPR050289">
    <property type="entry name" value="TorD/DmsD_chaperones"/>
</dbReference>
<dbReference type="PANTHER" id="PTHR34227:SF1">
    <property type="entry name" value="DIMETHYL SULFOXIDE REDUCTASE CHAPERONE-RELATED"/>
    <property type="match status" value="1"/>
</dbReference>
<dbReference type="InterPro" id="IPR020945">
    <property type="entry name" value="DMSO/NO3_reduct_chaperone"/>
</dbReference>
<dbReference type="Pfam" id="PF02613">
    <property type="entry name" value="Nitrate_red_del"/>
    <property type="match status" value="1"/>
</dbReference>
<accession>A0A1H4AUS9</accession>
<dbReference type="Proteomes" id="UP000199409">
    <property type="component" value="Unassembled WGS sequence"/>
</dbReference>
<keyword evidence="1" id="KW-0143">Chaperone</keyword>
<sequence>MTNTLSADDIAEVESRQKIYGLLASVFLQKPTLESLTQQQEALGFLLKGQVDWAALLSDIGAVEQSYFDCFFVPKSGQYVPPYESALRTYTEDGKPFDKLNGPATNHIAQCWKETGFTLDHLSIYEPLRQSCMPDHVGLELAFMTFLCGAEKNALQSKVIEGPELVASQWQKYQVGFIKDHLRTACGNFARALHNIAPGYYANIAAAATAWVEADVTALDTPKVREETS</sequence>
<protein>
    <submittedName>
        <fullName evidence="2">Chaperone TorD involved in molybdoenzyme TorA maturation</fullName>
    </submittedName>
</protein>
<evidence type="ECO:0000313" key="2">
    <source>
        <dbReference type="EMBL" id="SEA39372.1"/>
    </source>
</evidence>
<evidence type="ECO:0000256" key="1">
    <source>
        <dbReference type="ARBA" id="ARBA00023186"/>
    </source>
</evidence>
<reference evidence="2 3" key="1">
    <citation type="submission" date="2016-10" db="EMBL/GenBank/DDBJ databases">
        <authorList>
            <person name="de Groot N.N."/>
        </authorList>
    </citation>
    <scope>NUCLEOTIDE SEQUENCE [LARGE SCALE GENOMIC DNA]</scope>
    <source>
        <strain evidence="2 3">DSM 7343</strain>
    </source>
</reference>
<dbReference type="STRING" id="37625.SAMN05660420_01980"/>
<dbReference type="SUPFAM" id="SSF89155">
    <property type="entry name" value="TorD-like"/>
    <property type="match status" value="1"/>
</dbReference>
<name>A0A1H4AUS9_9BACT</name>
<organism evidence="2 3">
    <name type="scientific">Desulfuromusa kysingii</name>
    <dbReference type="NCBI Taxonomy" id="37625"/>
    <lineage>
        <taxon>Bacteria</taxon>
        <taxon>Pseudomonadati</taxon>
        <taxon>Thermodesulfobacteriota</taxon>
        <taxon>Desulfuromonadia</taxon>
        <taxon>Desulfuromonadales</taxon>
        <taxon>Geopsychrobacteraceae</taxon>
        <taxon>Desulfuromusa</taxon>
    </lineage>
</organism>
<keyword evidence="3" id="KW-1185">Reference proteome</keyword>
<dbReference type="AlphaFoldDB" id="A0A1H4AUS9"/>
<proteinExistence type="predicted"/>